<dbReference type="PANTHER" id="PTHR31859">
    <property type="entry name" value="TETRATRICOPEPTIDE REPEAT PROTEIN 39 FAMILY MEMBER"/>
    <property type="match status" value="1"/>
</dbReference>
<proteinExistence type="predicted"/>
<dbReference type="Pfam" id="PF10300">
    <property type="entry name" value="Iml2-TPR_39"/>
    <property type="match status" value="1"/>
</dbReference>
<evidence type="ECO:0000313" key="2">
    <source>
        <dbReference type="EMBL" id="KAF1806673.1"/>
    </source>
</evidence>
<sequence length="806" mass="91417">MDQLLPKDSSEQCSTATPVSQESNQPNQVLFDMENMDPFKESLESQACCSVATTVAQLSVEAEDDMDTVSSASYRAIPTSLSLERQSGTDYGDEDIEDIDMDYDRELPRETQVHLPAMEIVIRNLGILQERQKAQADAHLKPAHVRCMNSTDTQDIDYSLEPPIDTQLYNSSLNNLDKNIKDIPVNRLGPREQEEADEPVRKGIKYMFDNKFLKAKSMFQKRCYSDPLYALGLGAMTFIKAMMTYNEDDIQLAMDTLTLSYNIAKIQIETAAVKNPYKSTWSSYLSTMVSSNQTGLPACPPVVTIKTDDTSYSNDGPQFLPNGVLRANVVKAESCLLMGMLQMTQESVVGYVKCGLNLRRAYGCYTIVWQEYKRMGQTYTKHMDRDTVSAIQFGIGTVHLLLSSLPPKILKIFSTLGFKSDKQLGFALLKLCLEGKGIRAPLASLVLLTYFSILSSFAPQLYAKELMGPAVECLTNAQKSHPSSCFFLFYAARISRIARNLPLSTQSFTFAVDSSRGEWAHQAMSQMGKYEIGLNFALQLDWVSAEVYFEKLSTDKYYWSPAFCQYFIGACRGMLGKRTESILAFAEVPQIVKEQQRKSYIDVYVQQKVEFFQKSGYQDMDFCLPGLELLLVWNAFDQMQKNALEACLLIVQSTLELIYERERLEYTIRLRELVPSASPPDYYDQRAILLLIKASVLNALKRYSDSIAHLNWIMDHKHQLKSETWIIPFTYWESGVTSWGMKNYEKSRKVWEMALSCTKYAFEYRMAVRLSLALSKCDEIGVTVSKPKKQKGISTNGRKRMPIVPC</sequence>
<dbReference type="EMBL" id="JAAECE010000001">
    <property type="protein sequence ID" value="KAF1806673.1"/>
    <property type="molecule type" value="Genomic_DNA"/>
</dbReference>
<comment type="caution">
    <text evidence="2">The sequence shown here is derived from an EMBL/GenBank/DDBJ whole genome shotgun (WGS) entry which is preliminary data.</text>
</comment>
<evidence type="ECO:0000313" key="3">
    <source>
        <dbReference type="Proteomes" id="UP000469890"/>
    </source>
</evidence>
<name>A0A8H4F7W9_MUCCL</name>
<evidence type="ECO:0008006" key="4">
    <source>
        <dbReference type="Google" id="ProtNLM"/>
    </source>
</evidence>
<dbReference type="Proteomes" id="UP000469890">
    <property type="component" value="Unassembled WGS sequence"/>
</dbReference>
<dbReference type="InterPro" id="IPR019412">
    <property type="entry name" value="IML2/TPR_39"/>
</dbReference>
<gene>
    <name evidence="2" type="ORF">FB192DRAFT_1351797</name>
</gene>
<accession>A0A8H4F7W9</accession>
<organism evidence="2 3">
    <name type="scientific">Mucor circinelloides f. lusitanicus</name>
    <name type="common">Mucor racemosus var. lusitanicus</name>
    <dbReference type="NCBI Taxonomy" id="29924"/>
    <lineage>
        <taxon>Eukaryota</taxon>
        <taxon>Fungi</taxon>
        <taxon>Fungi incertae sedis</taxon>
        <taxon>Mucoromycota</taxon>
        <taxon>Mucoromycotina</taxon>
        <taxon>Mucoromycetes</taxon>
        <taxon>Mucorales</taxon>
        <taxon>Mucorineae</taxon>
        <taxon>Mucoraceae</taxon>
        <taxon>Mucor</taxon>
    </lineage>
</organism>
<dbReference type="AlphaFoldDB" id="A0A8H4F7W9"/>
<evidence type="ECO:0000256" key="1">
    <source>
        <dbReference type="SAM" id="MobiDB-lite"/>
    </source>
</evidence>
<dbReference type="PANTHER" id="PTHR31859:SF1">
    <property type="entry name" value="TETRATRICOPEPTIDE REPEAT PROTEIN 39C"/>
    <property type="match status" value="1"/>
</dbReference>
<feature type="compositionally biased region" description="Polar residues" evidence="1">
    <location>
        <begin position="11"/>
        <end position="26"/>
    </location>
</feature>
<reference evidence="2 3" key="1">
    <citation type="submission" date="2019-09" db="EMBL/GenBank/DDBJ databases">
        <authorList>
            <consortium name="DOE Joint Genome Institute"/>
            <person name="Mondo S.J."/>
            <person name="Navarro-Mendoza M.I."/>
            <person name="Perez-Arques C."/>
            <person name="Panchal S."/>
            <person name="Nicolas F.E."/>
            <person name="Ganguly P."/>
            <person name="Pangilinan J."/>
            <person name="Grigoriev I."/>
            <person name="Heitman J."/>
            <person name="Sanya K."/>
            <person name="Garre V."/>
        </authorList>
    </citation>
    <scope>NUCLEOTIDE SEQUENCE [LARGE SCALE GENOMIC DNA]</scope>
    <source>
        <strain evidence="2 3">MU402</strain>
    </source>
</reference>
<protein>
    <recommendedName>
        <fullName evidence="4">Tetratricopeptide repeat protein 39B</fullName>
    </recommendedName>
</protein>
<feature type="region of interest" description="Disordered" evidence="1">
    <location>
        <begin position="1"/>
        <end position="26"/>
    </location>
</feature>